<dbReference type="FunFam" id="3.30.70.270:FF:000020">
    <property type="entry name" value="Transposon Tf2-6 polyprotein-like Protein"/>
    <property type="match status" value="1"/>
</dbReference>
<accession>A0A699IS94</accession>
<dbReference type="EMBL" id="BKCJ010319770">
    <property type="protein sequence ID" value="GEZ75895.1"/>
    <property type="molecule type" value="Genomic_DNA"/>
</dbReference>
<name>A0A699IS94_TANCI</name>
<dbReference type="AlphaFoldDB" id="A0A699IS94"/>
<reference evidence="1" key="1">
    <citation type="journal article" date="2019" name="Sci. Rep.">
        <title>Draft genome of Tanacetum cinerariifolium, the natural source of mosquito coil.</title>
        <authorList>
            <person name="Yamashiro T."/>
            <person name="Shiraishi A."/>
            <person name="Satake H."/>
            <person name="Nakayama K."/>
        </authorList>
    </citation>
    <scope>NUCLEOTIDE SEQUENCE</scope>
</reference>
<keyword evidence="1" id="KW-0695">RNA-directed DNA polymerase</keyword>
<evidence type="ECO:0000313" key="1">
    <source>
        <dbReference type="EMBL" id="GEZ75895.1"/>
    </source>
</evidence>
<dbReference type="Gene3D" id="3.30.70.270">
    <property type="match status" value="1"/>
</dbReference>
<dbReference type="InterPro" id="IPR012337">
    <property type="entry name" value="RNaseH-like_sf"/>
</dbReference>
<dbReference type="PANTHER" id="PTHR34072:SF52">
    <property type="entry name" value="RIBONUCLEASE H"/>
    <property type="match status" value="1"/>
</dbReference>
<gene>
    <name evidence="1" type="ORF">Tci_547868</name>
</gene>
<proteinExistence type="predicted"/>
<dbReference type="SUPFAM" id="SSF53098">
    <property type="entry name" value="Ribonuclease H-like"/>
    <property type="match status" value="1"/>
</dbReference>
<dbReference type="SUPFAM" id="SSF56672">
    <property type="entry name" value="DNA/RNA polymerases"/>
    <property type="match status" value="1"/>
</dbReference>
<organism evidence="1">
    <name type="scientific">Tanacetum cinerariifolium</name>
    <name type="common">Dalmatian daisy</name>
    <name type="synonym">Chrysanthemum cinerariifolium</name>
    <dbReference type="NCBI Taxonomy" id="118510"/>
    <lineage>
        <taxon>Eukaryota</taxon>
        <taxon>Viridiplantae</taxon>
        <taxon>Streptophyta</taxon>
        <taxon>Embryophyta</taxon>
        <taxon>Tracheophyta</taxon>
        <taxon>Spermatophyta</taxon>
        <taxon>Magnoliopsida</taxon>
        <taxon>eudicotyledons</taxon>
        <taxon>Gunneridae</taxon>
        <taxon>Pentapetalae</taxon>
        <taxon>asterids</taxon>
        <taxon>campanulids</taxon>
        <taxon>Asterales</taxon>
        <taxon>Asteraceae</taxon>
        <taxon>Asteroideae</taxon>
        <taxon>Anthemideae</taxon>
        <taxon>Anthemidinae</taxon>
        <taxon>Tanacetum</taxon>
    </lineage>
</organism>
<feature type="non-terminal residue" evidence="1">
    <location>
        <position position="1"/>
    </location>
</feature>
<dbReference type="GO" id="GO:0003964">
    <property type="term" value="F:RNA-directed DNA polymerase activity"/>
    <property type="evidence" value="ECO:0007669"/>
    <property type="project" value="UniProtKB-KW"/>
</dbReference>
<sequence length="230" mass="26612">ANVVADALSRKERIEPLQAEHQRPSGLLVQPAMPEWKWDNIIMNFITKLSKSSQGFDTIWVIEDRLTKSAHFLPIRENNPLEKLARLYLNRIVARRVIPASIIYDRDGRFTSNFWRSFQKALGTDITKIESIKDWASPKTPMEIRIFLGLAGYYYRFIKGFLKIAKSMMKLSQKGIKFDWSEKEENAFQLIKQKLCSALILPGLVKENLKKDKIGSKPDKNRRRGETGKS</sequence>
<keyword evidence="1" id="KW-0548">Nucleotidyltransferase</keyword>
<keyword evidence="1" id="KW-0808">Transferase</keyword>
<dbReference type="InterPro" id="IPR043502">
    <property type="entry name" value="DNA/RNA_pol_sf"/>
</dbReference>
<dbReference type="PANTHER" id="PTHR34072">
    <property type="entry name" value="ENZYMATIC POLYPROTEIN-RELATED"/>
    <property type="match status" value="1"/>
</dbReference>
<dbReference type="InterPro" id="IPR043128">
    <property type="entry name" value="Rev_trsase/Diguanyl_cyclase"/>
</dbReference>
<protein>
    <submittedName>
        <fullName evidence="1">Reverse transcriptase domain-containing protein</fullName>
    </submittedName>
</protein>
<comment type="caution">
    <text evidence="1">The sequence shown here is derived from an EMBL/GenBank/DDBJ whole genome shotgun (WGS) entry which is preliminary data.</text>
</comment>